<dbReference type="EC" id="5.1.3.14" evidence="3"/>
<dbReference type="InterPro" id="IPR029767">
    <property type="entry name" value="WecB-like"/>
</dbReference>
<gene>
    <name evidence="6" type="ORF">UT23_C0015G0003</name>
</gene>
<reference evidence="6 7" key="1">
    <citation type="journal article" date="2015" name="Nature">
        <title>rRNA introns, odd ribosomes, and small enigmatic genomes across a large radiation of phyla.</title>
        <authorList>
            <person name="Brown C.T."/>
            <person name="Hug L.A."/>
            <person name="Thomas B.C."/>
            <person name="Sharon I."/>
            <person name="Castelle C.J."/>
            <person name="Singh A."/>
            <person name="Wilkins M.J."/>
            <person name="Williams K.H."/>
            <person name="Banfield J.F."/>
        </authorList>
    </citation>
    <scope>NUCLEOTIDE SEQUENCE [LARGE SCALE GENOMIC DNA]</scope>
</reference>
<keyword evidence="1 4" id="KW-0413">Isomerase</keyword>
<evidence type="ECO:0000256" key="1">
    <source>
        <dbReference type="ARBA" id="ARBA00023235"/>
    </source>
</evidence>
<dbReference type="NCBIfam" id="TIGR00236">
    <property type="entry name" value="wecB"/>
    <property type="match status" value="1"/>
</dbReference>
<dbReference type="Proteomes" id="UP000034325">
    <property type="component" value="Unassembled WGS sequence"/>
</dbReference>
<dbReference type="AlphaFoldDB" id="A0A0G0LZ83"/>
<sequence length="364" mass="41439">MFAIGTRPEGIKLAPVYLYCKKYPREVKPILVATSQHEELLQEVFKDFRIKPDFNLHIMKKNQTLYDITAAVLLKMENVLKEVNPQIVIVQGDTTTVLSVSLSAYYQKIDVGHVEAGLRSHNKYDPFPEEINRKLTTHIADINFAPTKLAAKNLLREGIDKRKIFITGNTSVDALFFILKRKWREKINIDNNKKLILVTAHRRESFGKGLKNIALALKEIGKIHDVEIVYPLHPNPNVQEVMRKILANSPNIHLLKPLNYIDFANLMRKSYLILTDSGGIQEEAPSLNIPVLVMRNVTERPEAIFAGRAKLVGTKKENIVKETQKLLRGGPSYQRMTKGKNPYGDGRAAERIVKILIDKYKAKL</sequence>
<protein>
    <recommendedName>
        <fullName evidence="3">UDP-N-acetylglucosamine 2-epimerase (non-hydrolyzing)</fullName>
        <ecNumber evidence="3">5.1.3.14</ecNumber>
    </recommendedName>
</protein>
<dbReference type="InterPro" id="IPR003331">
    <property type="entry name" value="UDP_GlcNAc_Epimerase_2_dom"/>
</dbReference>
<dbReference type="PANTHER" id="PTHR43174:SF2">
    <property type="entry name" value="UDP-N-ACETYLGLUCOSAMINE 2-EPIMERASE"/>
    <property type="match status" value="1"/>
</dbReference>
<comment type="caution">
    <text evidence="6">The sequence shown here is derived from an EMBL/GenBank/DDBJ whole genome shotgun (WGS) entry which is preliminary data.</text>
</comment>
<evidence type="ECO:0000256" key="3">
    <source>
        <dbReference type="ARBA" id="ARBA00038858"/>
    </source>
</evidence>
<evidence type="ECO:0000256" key="2">
    <source>
        <dbReference type="ARBA" id="ARBA00038209"/>
    </source>
</evidence>
<evidence type="ECO:0000256" key="4">
    <source>
        <dbReference type="RuleBase" id="RU003513"/>
    </source>
</evidence>
<comment type="similarity">
    <text evidence="2 4">Belongs to the UDP-N-acetylglucosamine 2-epimerase family.</text>
</comment>
<dbReference type="EMBL" id="LBWA01000015">
    <property type="protein sequence ID" value="KKQ97233.1"/>
    <property type="molecule type" value="Genomic_DNA"/>
</dbReference>
<dbReference type="PATRIC" id="fig|1618549.4.peg.1171"/>
<dbReference type="GO" id="GO:0008761">
    <property type="term" value="F:UDP-N-acetylglucosamine 2-epimerase activity"/>
    <property type="evidence" value="ECO:0007669"/>
    <property type="project" value="UniProtKB-EC"/>
</dbReference>
<dbReference type="SUPFAM" id="SSF53756">
    <property type="entry name" value="UDP-Glycosyltransferase/glycogen phosphorylase"/>
    <property type="match status" value="1"/>
</dbReference>
<dbReference type="Gene3D" id="3.40.50.2000">
    <property type="entry name" value="Glycogen Phosphorylase B"/>
    <property type="match status" value="2"/>
</dbReference>
<dbReference type="CDD" id="cd03786">
    <property type="entry name" value="GTB_UDP-GlcNAc_2-Epimerase"/>
    <property type="match status" value="1"/>
</dbReference>
<dbReference type="Pfam" id="PF02350">
    <property type="entry name" value="Epimerase_2"/>
    <property type="match status" value="1"/>
</dbReference>
<dbReference type="PANTHER" id="PTHR43174">
    <property type="entry name" value="UDP-N-ACETYLGLUCOSAMINE 2-EPIMERASE"/>
    <property type="match status" value="1"/>
</dbReference>
<feature type="domain" description="UDP-N-acetylglucosamine 2-epimerase" evidence="5">
    <location>
        <begin position="26"/>
        <end position="356"/>
    </location>
</feature>
<proteinExistence type="inferred from homology"/>
<organism evidence="6 7">
    <name type="scientific">Candidatus Woesebacteria bacterium GW2011_GWA1_39_12</name>
    <dbReference type="NCBI Taxonomy" id="1618549"/>
    <lineage>
        <taxon>Bacteria</taxon>
        <taxon>Candidatus Woeseibacteriota</taxon>
    </lineage>
</organism>
<evidence type="ECO:0000313" key="7">
    <source>
        <dbReference type="Proteomes" id="UP000034325"/>
    </source>
</evidence>
<name>A0A0G0LZ83_9BACT</name>
<evidence type="ECO:0000259" key="5">
    <source>
        <dbReference type="Pfam" id="PF02350"/>
    </source>
</evidence>
<evidence type="ECO:0000313" key="6">
    <source>
        <dbReference type="EMBL" id="KKQ97233.1"/>
    </source>
</evidence>
<accession>A0A0G0LZ83</accession>